<dbReference type="Pfam" id="PF01547">
    <property type="entry name" value="SBP_bac_1"/>
    <property type="match status" value="1"/>
</dbReference>
<evidence type="ECO:0000313" key="5">
    <source>
        <dbReference type="EMBL" id="AJC73647.1"/>
    </source>
</evidence>
<dbReference type="PATRIC" id="fig|1123384.7.peg.960"/>
<dbReference type="STRING" id="1123384.AJ81_04865"/>
<accession>A0A0X1KQR2</accession>
<reference evidence="5 6" key="1">
    <citation type="submission" date="2014-01" db="EMBL/GenBank/DDBJ databases">
        <title>Genome sequencing of Thermotog hypogea.</title>
        <authorList>
            <person name="Zhang X."/>
            <person name="Alvare G."/>
            <person name="Fristensky B."/>
            <person name="Chen L."/>
            <person name="Suen T."/>
            <person name="Chen Q."/>
            <person name="Ma K."/>
        </authorList>
    </citation>
    <scope>NUCLEOTIDE SEQUENCE [LARGE SCALE GENOMIC DNA]</scope>
    <source>
        <strain evidence="5 6">DSM 11164</strain>
    </source>
</reference>
<name>A0A0X1KQR2_9THEM</name>
<evidence type="ECO:0000256" key="4">
    <source>
        <dbReference type="ARBA" id="ARBA00022729"/>
    </source>
</evidence>
<dbReference type="Proteomes" id="UP000077469">
    <property type="component" value="Chromosome"/>
</dbReference>
<organism evidence="5 6">
    <name type="scientific">Pseudothermotoga hypogea DSM 11164 = NBRC 106472</name>
    <dbReference type="NCBI Taxonomy" id="1123384"/>
    <lineage>
        <taxon>Bacteria</taxon>
        <taxon>Thermotogati</taxon>
        <taxon>Thermotogota</taxon>
        <taxon>Thermotogae</taxon>
        <taxon>Thermotogales</taxon>
        <taxon>Thermotogaceae</taxon>
        <taxon>Pseudothermotoga</taxon>
    </lineage>
</organism>
<dbReference type="EMBL" id="CP007141">
    <property type="protein sequence ID" value="AJC73647.1"/>
    <property type="molecule type" value="Genomic_DNA"/>
</dbReference>
<dbReference type="OrthoDB" id="9795467at2"/>
<keyword evidence="3" id="KW-0813">Transport</keyword>
<evidence type="ECO:0000256" key="3">
    <source>
        <dbReference type="ARBA" id="ARBA00022448"/>
    </source>
</evidence>
<dbReference type="AlphaFoldDB" id="A0A0X1KQR2"/>
<comment type="similarity">
    <text evidence="2">Belongs to the bacterial solute-binding protein 1 family.</text>
</comment>
<keyword evidence="6" id="KW-1185">Reference proteome</keyword>
<protein>
    <submittedName>
        <fullName evidence="5">Glycerol-3-phosphate ABC transporter substrate-binding protein</fullName>
    </submittedName>
</protein>
<dbReference type="InterPro" id="IPR006059">
    <property type="entry name" value="SBP"/>
</dbReference>
<evidence type="ECO:0000256" key="2">
    <source>
        <dbReference type="ARBA" id="ARBA00008520"/>
    </source>
</evidence>
<dbReference type="InterPro" id="IPR050490">
    <property type="entry name" value="Bact_solute-bd_prot1"/>
</dbReference>
<evidence type="ECO:0000256" key="1">
    <source>
        <dbReference type="ARBA" id="ARBA00004196"/>
    </source>
</evidence>
<dbReference type="CDD" id="cd14748">
    <property type="entry name" value="PBP2_UgpB"/>
    <property type="match status" value="1"/>
</dbReference>
<dbReference type="PANTHER" id="PTHR43649">
    <property type="entry name" value="ARABINOSE-BINDING PROTEIN-RELATED"/>
    <property type="match status" value="1"/>
</dbReference>
<evidence type="ECO:0000313" key="6">
    <source>
        <dbReference type="Proteomes" id="UP000077469"/>
    </source>
</evidence>
<dbReference type="SUPFAM" id="SSF53850">
    <property type="entry name" value="Periplasmic binding protein-like II"/>
    <property type="match status" value="1"/>
</dbReference>
<dbReference type="PANTHER" id="PTHR43649:SF31">
    <property type="entry name" value="SN-GLYCEROL-3-PHOSPHATE-BINDING PERIPLASMIC PROTEIN UGPB"/>
    <property type="match status" value="1"/>
</dbReference>
<dbReference type="KEGG" id="phy:AJ81_04865"/>
<dbReference type="GO" id="GO:0030313">
    <property type="term" value="C:cell envelope"/>
    <property type="evidence" value="ECO:0007669"/>
    <property type="project" value="UniProtKB-SubCell"/>
</dbReference>
<comment type="subcellular location">
    <subcellularLocation>
        <location evidence="1">Cell envelope</location>
    </subcellularLocation>
</comment>
<sequence>MRRFLVIVLAVLTVLSFAKVKIQFWHAMGGWRIEVIQNMVNDFMKLNPDIEVEVQYVGSYEEILAKLISAVQAGTPPHVVQLNEISTQKMIDSGVIVPVQDLIDKDPTFDVGLFLPQVLNYYRVGGKLYSMPWNSSTPLLYYNKTMFKEVGLDPNNPPTTFSELIEACRKLVKKDEKGNIVRTGITWPLYAWFFEQYMALQNQPLVDNDNGRTKKATKVVFNNQAALNFLNLWNTLTKEGLMINTRRADWTAARQLFISQTVGMLISSTSDVALLMNESKKQGFELGTAFLPLPDGTQRGGVVVGGGSLWILKQKNQAEVDAAWKLVKYLAEPGPQIVWHKATGYYPIRVDAIQTLLVQGYYQENPHHLTAILQLLTSVQNYNTQGAIIGAFPEVRNAIDMAVEKMLTGELTPKQALDEAEKNANKAIKEYF</sequence>
<proteinExistence type="inferred from homology"/>
<dbReference type="Gene3D" id="3.40.190.10">
    <property type="entry name" value="Periplasmic binding protein-like II"/>
    <property type="match status" value="2"/>
</dbReference>
<dbReference type="RefSeq" id="WP_031504915.1">
    <property type="nucleotide sequence ID" value="NC_022795.1"/>
</dbReference>
<gene>
    <name evidence="5" type="ORF">AJ81_04865</name>
</gene>
<keyword evidence="4" id="KW-0732">Signal</keyword>
<dbReference type="PaxDb" id="1123384-AJ81_04865"/>